<sequence length="190" mass="22134">MNIFQFDALIHPDFLLRERMYQNMHPTQVELHNRWGKRFQEIADDPTTALLYYSSYNKLEFDGQTIPKNKILFPLEKKRIELLNELLGDRFINFNSGDFPYKPLLMRIFEQRGFLFTPAETTLRVYGEIYEACVNLNENSWGAELKKALGIPESNYHPDPELSLIHPQVLTIESWQASKEGGGIPIEKGL</sequence>
<gene>
    <name evidence="1" type="ORF">A3F61_02525</name>
</gene>
<dbReference type="STRING" id="1797517.A3F61_02525"/>
<reference evidence="1 2" key="1">
    <citation type="journal article" date="2016" name="Nat. Commun.">
        <title>Thousands of microbial genomes shed light on interconnected biogeochemical processes in an aquifer system.</title>
        <authorList>
            <person name="Anantharaman K."/>
            <person name="Brown C.T."/>
            <person name="Hug L.A."/>
            <person name="Sharon I."/>
            <person name="Castelle C.J."/>
            <person name="Probst A.J."/>
            <person name="Thomas B.C."/>
            <person name="Singh A."/>
            <person name="Wilkins M.J."/>
            <person name="Karaoz U."/>
            <person name="Brodie E.L."/>
            <person name="Williams K.H."/>
            <person name="Hubbard S.S."/>
            <person name="Banfield J.F."/>
        </authorList>
    </citation>
    <scope>NUCLEOTIDE SEQUENCE [LARGE SCALE GENOMIC DNA]</scope>
</reference>
<dbReference type="EMBL" id="MHCA01000002">
    <property type="protein sequence ID" value="OGY13103.1"/>
    <property type="molecule type" value="Genomic_DNA"/>
</dbReference>
<evidence type="ECO:0000313" key="2">
    <source>
        <dbReference type="Proteomes" id="UP000178272"/>
    </source>
</evidence>
<dbReference type="Proteomes" id="UP000178272">
    <property type="component" value="Unassembled WGS sequence"/>
</dbReference>
<name>A0A1G1VCB5_9BACT</name>
<organism evidence="1 2">
    <name type="scientific">Candidatus Blackburnbacteria bacterium RIFCSPHIGHO2_12_FULL_41_13b</name>
    <dbReference type="NCBI Taxonomy" id="1797517"/>
    <lineage>
        <taxon>Bacteria</taxon>
        <taxon>Candidatus Blackburniibacteriota</taxon>
    </lineage>
</organism>
<evidence type="ECO:0000313" key="1">
    <source>
        <dbReference type="EMBL" id="OGY13103.1"/>
    </source>
</evidence>
<accession>A0A1G1VCB5</accession>
<protein>
    <submittedName>
        <fullName evidence="1">Uncharacterized protein</fullName>
    </submittedName>
</protein>
<dbReference type="AlphaFoldDB" id="A0A1G1VCB5"/>
<proteinExistence type="predicted"/>
<comment type="caution">
    <text evidence="1">The sequence shown here is derived from an EMBL/GenBank/DDBJ whole genome shotgun (WGS) entry which is preliminary data.</text>
</comment>